<sequence length="38" mass="4234">MGESDLWVFNGDIENLSCLVEQGISDSDRSRIPRHSVA</sequence>
<comment type="caution">
    <text evidence="1">The sequence shown here is derived from an EMBL/GenBank/DDBJ whole genome shotgun (WGS) entry which is preliminary data.</text>
</comment>
<reference evidence="1 2" key="1">
    <citation type="submission" date="2012-04" db="EMBL/GenBank/DDBJ databases">
        <authorList>
            <person name="Genoscope - CEA"/>
        </authorList>
    </citation>
    <scope>NUCLEOTIDE SEQUENCE [LARGE SCALE GENOMIC DNA]</scope>
    <source>
        <strain evidence="1 2">9809</strain>
    </source>
</reference>
<evidence type="ECO:0000313" key="1">
    <source>
        <dbReference type="EMBL" id="CCI25370.1"/>
    </source>
</evidence>
<organism evidence="1 2">
    <name type="scientific">Microcystis aeruginosa PCC 9809</name>
    <dbReference type="NCBI Taxonomy" id="1160285"/>
    <lineage>
        <taxon>Bacteria</taxon>
        <taxon>Bacillati</taxon>
        <taxon>Cyanobacteriota</taxon>
        <taxon>Cyanophyceae</taxon>
        <taxon>Oscillatoriophycideae</taxon>
        <taxon>Chroococcales</taxon>
        <taxon>Microcystaceae</taxon>
        <taxon>Microcystis</taxon>
    </lineage>
</organism>
<gene>
    <name evidence="1" type="ORF">MICAH_3490001</name>
</gene>
<protein>
    <submittedName>
        <fullName evidence="1">Uncharacterized protein</fullName>
    </submittedName>
</protein>
<dbReference type="HOGENOM" id="CLU_3330195_0_0_3"/>
<dbReference type="Proteomes" id="UP000004775">
    <property type="component" value="Unassembled WGS sequence"/>
</dbReference>
<proteinExistence type="predicted"/>
<dbReference type="EMBL" id="CAIO01000278">
    <property type="protein sequence ID" value="CCI25370.1"/>
    <property type="molecule type" value="Genomic_DNA"/>
</dbReference>
<evidence type="ECO:0000313" key="2">
    <source>
        <dbReference type="Proteomes" id="UP000004775"/>
    </source>
</evidence>
<dbReference type="AlphaFoldDB" id="I4HTJ6"/>
<accession>I4HTJ6</accession>
<name>I4HTJ6_MICAE</name>